<organism evidence="7 8">
    <name type="scientific">Candidatus Borkfalkia avicola</name>
    <dbReference type="NCBI Taxonomy" id="2838503"/>
    <lineage>
        <taxon>Bacteria</taxon>
        <taxon>Bacillati</taxon>
        <taxon>Bacillota</taxon>
        <taxon>Clostridia</taxon>
        <taxon>Christensenellales</taxon>
        <taxon>Christensenellaceae</taxon>
        <taxon>Candidatus Borkfalkia</taxon>
    </lineage>
</organism>
<dbReference type="PANTHER" id="PTHR43394">
    <property type="entry name" value="ATP-DEPENDENT PERMEASE MDL1, MITOCHONDRIAL"/>
    <property type="match status" value="1"/>
</dbReference>
<dbReference type="InterPro" id="IPR039421">
    <property type="entry name" value="Type_1_exporter"/>
</dbReference>
<dbReference type="Proteomes" id="UP000824025">
    <property type="component" value="Unassembled WGS sequence"/>
</dbReference>
<dbReference type="EMBL" id="DXCF01000027">
    <property type="protein sequence ID" value="HIZ09809.1"/>
    <property type="molecule type" value="Genomic_DNA"/>
</dbReference>
<dbReference type="GO" id="GO:0090374">
    <property type="term" value="P:oligopeptide export from mitochondrion"/>
    <property type="evidence" value="ECO:0007669"/>
    <property type="project" value="TreeGrafter"/>
</dbReference>
<protein>
    <recommendedName>
        <fullName evidence="6">ABC transmembrane type-1 domain-containing protein</fullName>
    </recommendedName>
</protein>
<feature type="domain" description="ABC transmembrane type-1" evidence="6">
    <location>
        <begin position="1"/>
        <end position="144"/>
    </location>
</feature>
<sequence length="232" mass="25635">MGLILLAVLAVITVIALFIMRGASPLFRKLQKLPDRMSAVLLENITGVRVVRAFNKEKDEELRMNGAFTGYADTSVKANRMFASLDGLSFFAVNLFVIIVYALSGFRVTAGAFDVADITAIVEYALLALFYLMMAQMVILTLPRAFECAERVRAVLDFSPTIQDLTEKKVWFPAASENVVTFKNAAFRFADSEEYTPKGLNFTCKRGATTAIIGGRAAENRRWLRSSCASTT</sequence>
<dbReference type="GO" id="GO:0005886">
    <property type="term" value="C:plasma membrane"/>
    <property type="evidence" value="ECO:0007669"/>
    <property type="project" value="UniProtKB-SubCell"/>
</dbReference>
<dbReference type="PANTHER" id="PTHR43394:SF7">
    <property type="entry name" value="ABC TRANSPORTER B FAMILY MEMBER 28"/>
    <property type="match status" value="1"/>
</dbReference>
<dbReference type="GO" id="GO:0005524">
    <property type="term" value="F:ATP binding"/>
    <property type="evidence" value="ECO:0007669"/>
    <property type="project" value="InterPro"/>
</dbReference>
<evidence type="ECO:0000313" key="7">
    <source>
        <dbReference type="EMBL" id="HIZ09809.1"/>
    </source>
</evidence>
<dbReference type="SUPFAM" id="SSF90123">
    <property type="entry name" value="ABC transporter transmembrane region"/>
    <property type="match status" value="1"/>
</dbReference>
<evidence type="ECO:0000256" key="3">
    <source>
        <dbReference type="ARBA" id="ARBA00022989"/>
    </source>
</evidence>
<dbReference type="Gene3D" id="1.20.1560.10">
    <property type="entry name" value="ABC transporter type 1, transmembrane domain"/>
    <property type="match status" value="1"/>
</dbReference>
<evidence type="ECO:0000256" key="5">
    <source>
        <dbReference type="SAM" id="Phobius"/>
    </source>
</evidence>
<keyword evidence="3 5" id="KW-1133">Transmembrane helix</keyword>
<comment type="subcellular location">
    <subcellularLocation>
        <location evidence="1">Cell membrane</location>
        <topology evidence="1">Multi-pass membrane protein</topology>
    </subcellularLocation>
</comment>
<evidence type="ECO:0000256" key="4">
    <source>
        <dbReference type="ARBA" id="ARBA00023136"/>
    </source>
</evidence>
<dbReference type="Pfam" id="PF00664">
    <property type="entry name" value="ABC_membrane"/>
    <property type="match status" value="1"/>
</dbReference>
<feature type="transmembrane region" description="Helical" evidence="5">
    <location>
        <begin position="85"/>
        <end position="104"/>
    </location>
</feature>
<gene>
    <name evidence="7" type="ORF">H9726_04890</name>
</gene>
<evidence type="ECO:0000313" key="8">
    <source>
        <dbReference type="Proteomes" id="UP000824025"/>
    </source>
</evidence>
<accession>A0A9D2D7A2</accession>
<dbReference type="GO" id="GO:0015421">
    <property type="term" value="F:ABC-type oligopeptide transporter activity"/>
    <property type="evidence" value="ECO:0007669"/>
    <property type="project" value="TreeGrafter"/>
</dbReference>
<evidence type="ECO:0000256" key="2">
    <source>
        <dbReference type="ARBA" id="ARBA00022692"/>
    </source>
</evidence>
<name>A0A9D2D7A2_9FIRM</name>
<evidence type="ECO:0000256" key="1">
    <source>
        <dbReference type="ARBA" id="ARBA00004651"/>
    </source>
</evidence>
<dbReference type="AlphaFoldDB" id="A0A9D2D7A2"/>
<reference evidence="7" key="2">
    <citation type="submission" date="2021-04" db="EMBL/GenBank/DDBJ databases">
        <authorList>
            <person name="Gilroy R."/>
        </authorList>
    </citation>
    <scope>NUCLEOTIDE SEQUENCE</scope>
    <source>
        <strain evidence="7">CHK192-19661</strain>
    </source>
</reference>
<proteinExistence type="predicted"/>
<comment type="caution">
    <text evidence="7">The sequence shown here is derived from an EMBL/GenBank/DDBJ whole genome shotgun (WGS) entry which is preliminary data.</text>
</comment>
<dbReference type="InterPro" id="IPR011527">
    <property type="entry name" value="ABC1_TM_dom"/>
</dbReference>
<keyword evidence="2 5" id="KW-0812">Transmembrane</keyword>
<evidence type="ECO:0000259" key="6">
    <source>
        <dbReference type="PROSITE" id="PS50929"/>
    </source>
</evidence>
<dbReference type="InterPro" id="IPR036640">
    <property type="entry name" value="ABC1_TM_sf"/>
</dbReference>
<keyword evidence="4 5" id="KW-0472">Membrane</keyword>
<dbReference type="PROSITE" id="PS50929">
    <property type="entry name" value="ABC_TM1F"/>
    <property type="match status" value="1"/>
</dbReference>
<feature type="transmembrane region" description="Helical" evidence="5">
    <location>
        <begin position="6"/>
        <end position="27"/>
    </location>
</feature>
<feature type="transmembrane region" description="Helical" evidence="5">
    <location>
        <begin position="124"/>
        <end position="143"/>
    </location>
</feature>
<reference evidence="7" key="1">
    <citation type="journal article" date="2021" name="PeerJ">
        <title>Extensive microbial diversity within the chicken gut microbiome revealed by metagenomics and culture.</title>
        <authorList>
            <person name="Gilroy R."/>
            <person name="Ravi A."/>
            <person name="Getino M."/>
            <person name="Pursley I."/>
            <person name="Horton D.L."/>
            <person name="Alikhan N.F."/>
            <person name="Baker D."/>
            <person name="Gharbi K."/>
            <person name="Hall N."/>
            <person name="Watson M."/>
            <person name="Adriaenssens E.M."/>
            <person name="Foster-Nyarko E."/>
            <person name="Jarju S."/>
            <person name="Secka A."/>
            <person name="Antonio M."/>
            <person name="Oren A."/>
            <person name="Chaudhuri R.R."/>
            <person name="La Ragione R."/>
            <person name="Hildebrand F."/>
            <person name="Pallen M.J."/>
        </authorList>
    </citation>
    <scope>NUCLEOTIDE SEQUENCE</scope>
    <source>
        <strain evidence="7">CHK192-19661</strain>
    </source>
</reference>